<feature type="region of interest" description="Disordered" evidence="1">
    <location>
        <begin position="103"/>
        <end position="138"/>
    </location>
</feature>
<evidence type="ECO:0000256" key="1">
    <source>
        <dbReference type="SAM" id="MobiDB-lite"/>
    </source>
</evidence>
<evidence type="ECO:0000313" key="4">
    <source>
        <dbReference type="Proteomes" id="UP000807342"/>
    </source>
</evidence>
<evidence type="ECO:0000313" key="3">
    <source>
        <dbReference type="EMBL" id="KAF9446256.1"/>
    </source>
</evidence>
<feature type="compositionally biased region" description="Polar residues" evidence="1">
    <location>
        <begin position="26"/>
        <end position="42"/>
    </location>
</feature>
<name>A0A9P6BZH2_9AGAR</name>
<proteinExistence type="predicted"/>
<protein>
    <submittedName>
        <fullName evidence="3">Uncharacterized protein</fullName>
    </submittedName>
</protein>
<keyword evidence="2" id="KW-1133">Transmembrane helix</keyword>
<evidence type="ECO:0000256" key="2">
    <source>
        <dbReference type="SAM" id="Phobius"/>
    </source>
</evidence>
<reference evidence="3" key="1">
    <citation type="submission" date="2020-11" db="EMBL/GenBank/DDBJ databases">
        <authorList>
            <consortium name="DOE Joint Genome Institute"/>
            <person name="Ahrendt S."/>
            <person name="Riley R."/>
            <person name="Andreopoulos W."/>
            <person name="Labutti K."/>
            <person name="Pangilinan J."/>
            <person name="Ruiz-Duenas F.J."/>
            <person name="Barrasa J.M."/>
            <person name="Sanchez-Garcia M."/>
            <person name="Camarero S."/>
            <person name="Miyauchi S."/>
            <person name="Serrano A."/>
            <person name="Linde D."/>
            <person name="Babiker R."/>
            <person name="Drula E."/>
            <person name="Ayuso-Fernandez I."/>
            <person name="Pacheco R."/>
            <person name="Padilla G."/>
            <person name="Ferreira P."/>
            <person name="Barriuso J."/>
            <person name="Kellner H."/>
            <person name="Castanera R."/>
            <person name="Alfaro M."/>
            <person name="Ramirez L."/>
            <person name="Pisabarro A.G."/>
            <person name="Kuo A."/>
            <person name="Tritt A."/>
            <person name="Lipzen A."/>
            <person name="He G."/>
            <person name="Yan M."/>
            <person name="Ng V."/>
            <person name="Cullen D."/>
            <person name="Martin F."/>
            <person name="Rosso M.-N."/>
            <person name="Henrissat B."/>
            <person name="Hibbett D."/>
            <person name="Martinez A.T."/>
            <person name="Grigoriev I.V."/>
        </authorList>
    </citation>
    <scope>NUCLEOTIDE SEQUENCE</scope>
    <source>
        <strain evidence="3">MF-IS2</strain>
    </source>
</reference>
<keyword evidence="2" id="KW-0812">Transmembrane</keyword>
<gene>
    <name evidence="3" type="ORF">P691DRAFT_776987</name>
</gene>
<feature type="region of interest" description="Disordered" evidence="1">
    <location>
        <begin position="171"/>
        <end position="222"/>
    </location>
</feature>
<organism evidence="3 4">
    <name type="scientific">Macrolepiota fuliginosa MF-IS2</name>
    <dbReference type="NCBI Taxonomy" id="1400762"/>
    <lineage>
        <taxon>Eukaryota</taxon>
        <taxon>Fungi</taxon>
        <taxon>Dikarya</taxon>
        <taxon>Basidiomycota</taxon>
        <taxon>Agaricomycotina</taxon>
        <taxon>Agaricomycetes</taxon>
        <taxon>Agaricomycetidae</taxon>
        <taxon>Agaricales</taxon>
        <taxon>Agaricineae</taxon>
        <taxon>Agaricaceae</taxon>
        <taxon>Macrolepiota</taxon>
    </lineage>
</organism>
<accession>A0A9P6BZH2</accession>
<comment type="caution">
    <text evidence="3">The sequence shown here is derived from an EMBL/GenBank/DDBJ whole genome shotgun (WGS) entry which is preliminary data.</text>
</comment>
<keyword evidence="2" id="KW-0472">Membrane</keyword>
<sequence>MTSKHQEKATETTRPRLRVDTRNYPEASTSQNTFGVTDTHTTGIKPAPVALAYSARGPTPPPEYVEELPTNIPNITTNNNNNNNNTQSRPPAEEVTIPVLHHDTPHHHTFSNQTNPKEFEESEIEPPSNSSNPSRKKRSFWKTRTGFVILVILIAVIILGAVLGGVLGSRPKNNDNEKPTGNTHNTKSNAGSGVGGLNSSPTRAPTSTPTSTRLPGFPQGTSIAVIPPPASTTGTQPLVITGLGPVTGFVAGPTTTPVGGVLFTPGGSVA</sequence>
<dbReference type="AlphaFoldDB" id="A0A9P6BZH2"/>
<feature type="compositionally biased region" description="Low complexity" evidence="1">
    <location>
        <begin position="69"/>
        <end position="86"/>
    </location>
</feature>
<feature type="compositionally biased region" description="Polar residues" evidence="1">
    <location>
        <begin position="179"/>
        <end position="191"/>
    </location>
</feature>
<keyword evidence="4" id="KW-1185">Reference proteome</keyword>
<feature type="compositionally biased region" description="Basic and acidic residues" evidence="1">
    <location>
        <begin position="1"/>
        <end position="23"/>
    </location>
</feature>
<dbReference type="EMBL" id="MU151255">
    <property type="protein sequence ID" value="KAF9446256.1"/>
    <property type="molecule type" value="Genomic_DNA"/>
</dbReference>
<feature type="transmembrane region" description="Helical" evidence="2">
    <location>
        <begin position="145"/>
        <end position="167"/>
    </location>
</feature>
<dbReference type="Proteomes" id="UP000807342">
    <property type="component" value="Unassembled WGS sequence"/>
</dbReference>
<feature type="region of interest" description="Disordered" evidence="1">
    <location>
        <begin position="1"/>
        <end position="91"/>
    </location>
</feature>
<feature type="compositionally biased region" description="Low complexity" evidence="1">
    <location>
        <begin position="199"/>
        <end position="215"/>
    </location>
</feature>